<dbReference type="Proteomes" id="UP001342314">
    <property type="component" value="Unassembled WGS sequence"/>
</dbReference>
<name>A0AAV5GD72_9BASI</name>
<proteinExistence type="predicted"/>
<keyword evidence="2" id="KW-1185">Reference proteome</keyword>
<reference evidence="1 2" key="1">
    <citation type="submission" date="2021-12" db="EMBL/GenBank/DDBJ databases">
        <title>High titer production of polyol ester of fatty acids by Rhodotorula paludigena BS15 towards product separation-free biomass refinery.</title>
        <authorList>
            <person name="Mano J."/>
            <person name="Ono H."/>
            <person name="Tanaka T."/>
            <person name="Naito K."/>
            <person name="Sushida H."/>
            <person name="Ike M."/>
            <person name="Tokuyasu K."/>
            <person name="Kitaoka M."/>
        </authorList>
    </citation>
    <scope>NUCLEOTIDE SEQUENCE [LARGE SCALE GENOMIC DNA]</scope>
    <source>
        <strain evidence="1 2">BS15</strain>
    </source>
</reference>
<evidence type="ECO:0000313" key="1">
    <source>
        <dbReference type="EMBL" id="GJN87272.1"/>
    </source>
</evidence>
<protein>
    <submittedName>
        <fullName evidence="1">Uncharacterized protein</fullName>
    </submittedName>
</protein>
<dbReference type="AlphaFoldDB" id="A0AAV5GD72"/>
<comment type="caution">
    <text evidence="1">The sequence shown here is derived from an EMBL/GenBank/DDBJ whole genome shotgun (WGS) entry which is preliminary data.</text>
</comment>
<dbReference type="EMBL" id="BQKY01000001">
    <property type="protein sequence ID" value="GJN87272.1"/>
    <property type="molecule type" value="Genomic_DNA"/>
</dbReference>
<sequence length="68" mass="7410">MLIARLNLVIRPVRTATVNGSWNGGGADAEDVEALCDENKALRDALAERDAVIHELELKLERVRSAIA</sequence>
<evidence type="ECO:0000313" key="2">
    <source>
        <dbReference type="Proteomes" id="UP001342314"/>
    </source>
</evidence>
<organism evidence="1 2">
    <name type="scientific">Rhodotorula paludigena</name>
    <dbReference type="NCBI Taxonomy" id="86838"/>
    <lineage>
        <taxon>Eukaryota</taxon>
        <taxon>Fungi</taxon>
        <taxon>Dikarya</taxon>
        <taxon>Basidiomycota</taxon>
        <taxon>Pucciniomycotina</taxon>
        <taxon>Microbotryomycetes</taxon>
        <taxon>Sporidiobolales</taxon>
        <taxon>Sporidiobolaceae</taxon>
        <taxon>Rhodotorula</taxon>
    </lineage>
</organism>
<gene>
    <name evidence="1" type="ORF">Rhopal_000220-T1</name>
</gene>
<accession>A0AAV5GD72</accession>